<evidence type="ECO:0000259" key="16">
    <source>
        <dbReference type="PROSITE" id="PS50885"/>
    </source>
</evidence>
<dbReference type="SUPFAM" id="SSF55874">
    <property type="entry name" value="ATPase domain of HSP90 chaperone/DNA topoisomerase II/histidine kinase"/>
    <property type="match status" value="1"/>
</dbReference>
<organism evidence="17 18">
    <name type="scientific">Paenibacillus silvestris</name>
    <dbReference type="NCBI Taxonomy" id="2606219"/>
    <lineage>
        <taxon>Bacteria</taxon>
        <taxon>Bacillati</taxon>
        <taxon>Bacillota</taxon>
        <taxon>Bacilli</taxon>
        <taxon>Bacillales</taxon>
        <taxon>Paenibacillaceae</taxon>
        <taxon>Paenibacillus</taxon>
    </lineage>
</organism>
<feature type="transmembrane region" description="Helical" evidence="14">
    <location>
        <begin position="312"/>
        <end position="333"/>
    </location>
</feature>
<evidence type="ECO:0000256" key="10">
    <source>
        <dbReference type="ARBA" id="ARBA00022840"/>
    </source>
</evidence>
<evidence type="ECO:0000256" key="11">
    <source>
        <dbReference type="ARBA" id="ARBA00022989"/>
    </source>
</evidence>
<evidence type="ECO:0000256" key="8">
    <source>
        <dbReference type="ARBA" id="ARBA00022741"/>
    </source>
</evidence>
<evidence type="ECO:0000256" key="5">
    <source>
        <dbReference type="ARBA" id="ARBA00022553"/>
    </source>
</evidence>
<keyword evidence="13 14" id="KW-0472">Membrane</keyword>
<dbReference type="GO" id="GO:0000155">
    <property type="term" value="F:phosphorelay sensor kinase activity"/>
    <property type="evidence" value="ECO:0007669"/>
    <property type="project" value="InterPro"/>
</dbReference>
<dbReference type="PANTHER" id="PTHR34220">
    <property type="entry name" value="SENSOR HISTIDINE KINASE YPDA"/>
    <property type="match status" value="1"/>
</dbReference>
<keyword evidence="6" id="KW-0808">Transferase</keyword>
<dbReference type="GO" id="GO:0005886">
    <property type="term" value="C:plasma membrane"/>
    <property type="evidence" value="ECO:0007669"/>
    <property type="project" value="UniProtKB-SubCell"/>
</dbReference>
<dbReference type="Pfam" id="PF06580">
    <property type="entry name" value="His_kinase"/>
    <property type="match status" value="1"/>
</dbReference>
<protein>
    <recommendedName>
        <fullName evidence="3">histidine kinase</fullName>
        <ecNumber evidence="3">2.7.13.3</ecNumber>
    </recommendedName>
</protein>
<dbReference type="Pfam" id="PF02743">
    <property type="entry name" value="dCache_1"/>
    <property type="match status" value="1"/>
</dbReference>
<dbReference type="Gene3D" id="3.30.450.20">
    <property type="entry name" value="PAS domain"/>
    <property type="match status" value="1"/>
</dbReference>
<evidence type="ECO:0000256" key="12">
    <source>
        <dbReference type="ARBA" id="ARBA00023012"/>
    </source>
</evidence>
<evidence type="ECO:0000256" key="3">
    <source>
        <dbReference type="ARBA" id="ARBA00012438"/>
    </source>
</evidence>
<evidence type="ECO:0000256" key="2">
    <source>
        <dbReference type="ARBA" id="ARBA00004651"/>
    </source>
</evidence>
<evidence type="ECO:0000256" key="13">
    <source>
        <dbReference type="ARBA" id="ARBA00023136"/>
    </source>
</evidence>
<sequence>MRKGLLTRIFKYSRIQLQTKRQWIQNLPIVTKLIVISFILIAVPLGIASYLTFTSYSASIQKNTGKYQMDVVKELMANIDTYMNELNLLTLLPYQSQDIVKYLESNKGTETTITFDDRVTVEDFAKRVYANGRVDISGLTLYRLSGGTYTAMLEEQANYSLKKVENEPWYQKVVRTGKVVYIGTYNKNAYDTTNQVYSFARKIRSVDTGRVLGYLVLDVDKNIIRNKIETISNDKKNIMIVDGEGALIYKSTDSWIDLDQVQKYQGTGTVIYKQGQDTELLSYYTSPNTGWTMIEMVPLASLLQDTVNVRNYIILIGGVCLLLAVILFTALAFRITNPIGELRNLMKKVVLGDLDVSIPIRSRDEIGQLSQSFNIMVSKLSDLGYRLYESEIREKNAQISVLQSQINPHFLYNTLGSISMFAEIQGNREVVKMTNNLGKLLRYSINSHKSQVPLSMELEHVMGYMAIQQIRFEDKIQFQVDIEPDLLAYSVIRFILQPIVENSIVHGIEKGSGYGTITLSGKKQADTMVIIIQDDGAGMSDSRLQQVLQKQFDFAASEEGTGGHGLMNVHRRIVLRYGPPFGMKIESIVHRGTTIILTLPLIADELEGGNLDA</sequence>
<dbReference type="InterPro" id="IPR003660">
    <property type="entry name" value="HAMP_dom"/>
</dbReference>
<dbReference type="InterPro" id="IPR036890">
    <property type="entry name" value="HATPase_C_sf"/>
</dbReference>
<proteinExistence type="predicted"/>
<keyword evidence="12" id="KW-0902">Two-component regulatory system</keyword>
<evidence type="ECO:0000256" key="1">
    <source>
        <dbReference type="ARBA" id="ARBA00000085"/>
    </source>
</evidence>
<dbReference type="Proteomes" id="UP000481087">
    <property type="component" value="Unassembled WGS sequence"/>
</dbReference>
<dbReference type="PANTHER" id="PTHR34220:SF11">
    <property type="entry name" value="SENSOR PROTEIN KINASE HPTS"/>
    <property type="match status" value="1"/>
</dbReference>
<keyword evidence="10" id="KW-0067">ATP-binding</keyword>
<keyword evidence="4" id="KW-1003">Cell membrane</keyword>
<evidence type="ECO:0000313" key="18">
    <source>
        <dbReference type="Proteomes" id="UP000481087"/>
    </source>
</evidence>
<evidence type="ECO:0000256" key="4">
    <source>
        <dbReference type="ARBA" id="ARBA00022475"/>
    </source>
</evidence>
<evidence type="ECO:0000256" key="7">
    <source>
        <dbReference type="ARBA" id="ARBA00022692"/>
    </source>
</evidence>
<comment type="caution">
    <text evidence="17">The sequence shown here is derived from an EMBL/GenBank/DDBJ whole genome shotgun (WGS) entry which is preliminary data.</text>
</comment>
<feature type="domain" description="HAMP" evidence="16">
    <location>
        <begin position="333"/>
        <end position="385"/>
    </location>
</feature>
<reference evidence="17 18" key="1">
    <citation type="submission" date="2019-12" db="EMBL/GenBank/DDBJ databases">
        <title>Paenibacillus sp. nov. sp. isolated from soil.</title>
        <authorList>
            <person name="Kim J."/>
            <person name="Jeong S.E."/>
            <person name="Jung H.S."/>
            <person name="Jeon C.O."/>
        </authorList>
    </citation>
    <scope>NUCLEOTIDE SEQUENCE [LARGE SCALE GENOMIC DNA]</scope>
    <source>
        <strain evidence="17 18">5J-6</strain>
    </source>
</reference>
<dbReference type="Gene3D" id="3.30.565.10">
    <property type="entry name" value="Histidine kinase-like ATPase, C-terminal domain"/>
    <property type="match status" value="1"/>
</dbReference>
<dbReference type="Gene3D" id="1.10.8.500">
    <property type="entry name" value="HAMP domain in histidine kinase"/>
    <property type="match status" value="1"/>
</dbReference>
<keyword evidence="5" id="KW-0597">Phosphoprotein</keyword>
<dbReference type="InterPro" id="IPR033479">
    <property type="entry name" value="dCache_1"/>
</dbReference>
<dbReference type="PROSITE" id="PS50109">
    <property type="entry name" value="HIS_KIN"/>
    <property type="match status" value="1"/>
</dbReference>
<dbReference type="InterPro" id="IPR050640">
    <property type="entry name" value="Bact_2-comp_sensor_kinase"/>
</dbReference>
<dbReference type="Pfam" id="PF00672">
    <property type="entry name" value="HAMP"/>
    <property type="match status" value="1"/>
</dbReference>
<dbReference type="GO" id="GO:0005524">
    <property type="term" value="F:ATP binding"/>
    <property type="evidence" value="ECO:0007669"/>
    <property type="project" value="UniProtKB-KW"/>
</dbReference>
<dbReference type="InterPro" id="IPR005467">
    <property type="entry name" value="His_kinase_dom"/>
</dbReference>
<keyword evidence="9" id="KW-0418">Kinase</keyword>
<evidence type="ECO:0000259" key="15">
    <source>
        <dbReference type="PROSITE" id="PS50109"/>
    </source>
</evidence>
<dbReference type="AlphaFoldDB" id="A0A6L8VA44"/>
<dbReference type="Pfam" id="PF02518">
    <property type="entry name" value="HATPase_c"/>
    <property type="match status" value="1"/>
</dbReference>
<dbReference type="CDD" id="cd06225">
    <property type="entry name" value="HAMP"/>
    <property type="match status" value="1"/>
</dbReference>
<dbReference type="PROSITE" id="PS50885">
    <property type="entry name" value="HAMP"/>
    <property type="match status" value="1"/>
</dbReference>
<evidence type="ECO:0000256" key="14">
    <source>
        <dbReference type="SAM" id="Phobius"/>
    </source>
</evidence>
<keyword evidence="7 14" id="KW-0812">Transmembrane</keyword>
<dbReference type="SMART" id="SM00304">
    <property type="entry name" value="HAMP"/>
    <property type="match status" value="1"/>
</dbReference>
<dbReference type="SUPFAM" id="SSF158472">
    <property type="entry name" value="HAMP domain-like"/>
    <property type="match status" value="1"/>
</dbReference>
<dbReference type="InterPro" id="IPR010559">
    <property type="entry name" value="Sig_transdc_His_kin_internal"/>
</dbReference>
<dbReference type="EC" id="2.7.13.3" evidence="3"/>
<keyword evidence="8" id="KW-0547">Nucleotide-binding</keyword>
<comment type="catalytic activity">
    <reaction evidence="1">
        <text>ATP + protein L-histidine = ADP + protein N-phospho-L-histidine.</text>
        <dbReference type="EC" id="2.7.13.3"/>
    </reaction>
</comment>
<feature type="transmembrane region" description="Helical" evidence="14">
    <location>
        <begin position="29"/>
        <end position="53"/>
    </location>
</feature>
<comment type="subcellular location">
    <subcellularLocation>
        <location evidence="2">Cell membrane</location>
        <topology evidence="2">Multi-pass membrane protein</topology>
    </subcellularLocation>
</comment>
<accession>A0A6L8VA44</accession>
<evidence type="ECO:0000256" key="9">
    <source>
        <dbReference type="ARBA" id="ARBA00022777"/>
    </source>
</evidence>
<name>A0A6L8VA44_9BACL</name>
<dbReference type="RefSeq" id="WP_161411794.1">
    <property type="nucleotide sequence ID" value="NZ_WTUZ01000040.1"/>
</dbReference>
<keyword evidence="11 14" id="KW-1133">Transmembrane helix</keyword>
<dbReference type="InterPro" id="IPR003594">
    <property type="entry name" value="HATPase_dom"/>
</dbReference>
<evidence type="ECO:0000313" key="17">
    <source>
        <dbReference type="EMBL" id="MZQ87155.1"/>
    </source>
</evidence>
<dbReference type="EMBL" id="WTUZ01000040">
    <property type="protein sequence ID" value="MZQ87155.1"/>
    <property type="molecule type" value="Genomic_DNA"/>
</dbReference>
<feature type="domain" description="Histidine kinase" evidence="15">
    <location>
        <begin position="406"/>
        <end position="603"/>
    </location>
</feature>
<evidence type="ECO:0000256" key="6">
    <source>
        <dbReference type="ARBA" id="ARBA00022679"/>
    </source>
</evidence>
<gene>
    <name evidence="17" type="ORF">GQF01_34080</name>
</gene>
<keyword evidence="18" id="KW-1185">Reference proteome</keyword>